<reference evidence="2" key="2">
    <citation type="submission" date="2007-04" db="EMBL/GenBank/DDBJ databases">
        <title>The genome of the human body louse.</title>
        <authorList>
            <consortium name="The Human Body Louse Genome Consortium"/>
            <person name="Kirkness E."/>
            <person name="Walenz B."/>
            <person name="Hass B."/>
            <person name="Bruggner R."/>
            <person name="Strausberg R."/>
        </authorList>
    </citation>
    <scope>NUCLEOTIDE SEQUENCE</scope>
    <source>
        <strain evidence="2">USDA</strain>
    </source>
</reference>
<reference evidence="3" key="3">
    <citation type="submission" date="2021-02" db="UniProtKB">
        <authorList>
            <consortium name="EnsemblMetazoa"/>
        </authorList>
    </citation>
    <scope>IDENTIFICATION</scope>
    <source>
        <strain evidence="3">USDA</strain>
    </source>
</reference>
<dbReference type="OrthoDB" id="17400at2759"/>
<dbReference type="GO" id="GO:0005739">
    <property type="term" value="C:mitochondrion"/>
    <property type="evidence" value="ECO:0007669"/>
    <property type="project" value="GOC"/>
</dbReference>
<dbReference type="EnsemblMetazoa" id="PHUM584090-RA">
    <property type="protein sequence ID" value="PHUM584090-PA"/>
    <property type="gene ID" value="PHUM584090"/>
</dbReference>
<dbReference type="AlphaFoldDB" id="E0W249"/>
<evidence type="ECO:0000313" key="2">
    <source>
        <dbReference type="EMBL" id="EEB19705.1"/>
    </source>
</evidence>
<dbReference type="InterPro" id="IPR027417">
    <property type="entry name" value="P-loop_NTPase"/>
</dbReference>
<evidence type="ECO:0000313" key="4">
    <source>
        <dbReference type="Proteomes" id="UP000009046"/>
    </source>
</evidence>
<dbReference type="InterPro" id="IPR050566">
    <property type="entry name" value="Deoxyribonucleoside_kinase"/>
</dbReference>
<dbReference type="eggNOG" id="KOG3877">
    <property type="taxonomic scope" value="Eukaryota"/>
</dbReference>
<keyword evidence="2" id="KW-0560">Oxidoreductase</keyword>
<protein>
    <submittedName>
        <fullName evidence="2 3">NADH-Ubiquinone oxidoreductase 42kDa subunit</fullName>
        <ecNumber evidence="2">1.6.5.3</ecNumber>
        <ecNumber evidence="2">1.6.99.3</ecNumber>
    </submittedName>
</protein>
<dbReference type="PANTHER" id="PTHR10513">
    <property type="entry name" value="DEOXYNUCLEOSIDE KINASE"/>
    <property type="match status" value="1"/>
</dbReference>
<dbReference type="SUPFAM" id="SSF52540">
    <property type="entry name" value="P-loop containing nucleoside triphosphate hydrolases"/>
    <property type="match status" value="1"/>
</dbReference>
<dbReference type="FunCoup" id="E0W249">
    <property type="interactions" value="956"/>
</dbReference>
<dbReference type="VEuPathDB" id="VectorBase:PHUM584090"/>
<dbReference type="InParanoid" id="E0W249"/>
<keyword evidence="2" id="KW-0830">Ubiquinone</keyword>
<dbReference type="GO" id="GO:0006120">
    <property type="term" value="P:mitochondrial electron transport, NADH to ubiquinone"/>
    <property type="evidence" value="ECO:0007669"/>
    <property type="project" value="TreeGrafter"/>
</dbReference>
<dbReference type="Pfam" id="PF01712">
    <property type="entry name" value="dNK"/>
    <property type="match status" value="1"/>
</dbReference>
<dbReference type="Gene3D" id="3.40.50.300">
    <property type="entry name" value="P-loop containing nucleotide triphosphate hydrolases"/>
    <property type="match status" value="1"/>
</dbReference>
<sequence length="360" mass="42982">MFFASKTGFKITKALTKNLCFIQKANITGRGTRGGPLELLKPFPYEDRPFTLFDSFFDNTMYRVCQENAKIIVVEGPIACGKSAFAQELAEQLDMKYIPQPTMDDYYILYSGYDLRQHDDELPSIVRSFDHRKFCVNPTDPKSCIYQINMMFLRFFQYVDALAHLLNTGQGVILERSFYTYAAYMDANLYASTFFKKPHLIIYLDIPIPVVQERICTRNYSYEQNSPALTPEYLQSLENIWKLDYLKNSIRRSEILVYDWSDGGDVELIVDDIEKLNFSLFRRDEKFIHWQLNRRGWGYYRRWLTNGKTTFKKYFNAPYYVIPELEKYQPYVYKKRDDLFHKVTYIYFYFFFKLENLLTY</sequence>
<organism>
    <name type="scientific">Pediculus humanus subsp. corporis</name>
    <name type="common">Body louse</name>
    <dbReference type="NCBI Taxonomy" id="121224"/>
    <lineage>
        <taxon>Eukaryota</taxon>
        <taxon>Metazoa</taxon>
        <taxon>Ecdysozoa</taxon>
        <taxon>Arthropoda</taxon>
        <taxon>Hexapoda</taxon>
        <taxon>Insecta</taxon>
        <taxon>Pterygota</taxon>
        <taxon>Neoptera</taxon>
        <taxon>Paraneoptera</taxon>
        <taxon>Psocodea</taxon>
        <taxon>Troctomorpha</taxon>
        <taxon>Phthiraptera</taxon>
        <taxon>Anoplura</taxon>
        <taxon>Pediculidae</taxon>
        <taxon>Pediculus</taxon>
    </lineage>
</organism>
<dbReference type="InterPro" id="IPR031314">
    <property type="entry name" value="DNK_dom"/>
</dbReference>
<accession>E0W249</accession>
<dbReference type="OMA" id="QERICTR"/>
<dbReference type="HOGENOM" id="CLU_050591_1_0_1"/>
<dbReference type="PANTHER" id="PTHR10513:SF15">
    <property type="entry name" value="NADH DEHYDROGENASE [UBIQUINONE] 1 ALPHA SUBCOMPLEX SUBUNIT 10, MITOCHONDRIAL"/>
    <property type="match status" value="1"/>
</dbReference>
<dbReference type="GO" id="GO:0016491">
    <property type="term" value="F:oxidoreductase activity"/>
    <property type="evidence" value="ECO:0007669"/>
    <property type="project" value="UniProtKB-KW"/>
</dbReference>
<dbReference type="EC" id="1.6.99.3" evidence="2"/>
<evidence type="ECO:0000313" key="3">
    <source>
        <dbReference type="EnsemblMetazoa" id="PHUM584090-PA"/>
    </source>
</evidence>
<gene>
    <name evidence="3" type="primary">8232535</name>
    <name evidence="2" type="ORF">Phum_PHUM584090</name>
</gene>
<evidence type="ECO:0000259" key="1">
    <source>
        <dbReference type="Pfam" id="PF01712"/>
    </source>
</evidence>
<dbReference type="EMBL" id="AAZO01007120">
    <property type="status" value="NOT_ANNOTATED_CDS"/>
    <property type="molecule type" value="Genomic_DNA"/>
</dbReference>
<dbReference type="GeneID" id="8232535"/>
<name>E0W249_PEDHC</name>
<dbReference type="Proteomes" id="UP000009046">
    <property type="component" value="Unassembled WGS sequence"/>
</dbReference>
<keyword evidence="4" id="KW-1185">Reference proteome</keyword>
<dbReference type="EMBL" id="DS235874">
    <property type="protein sequence ID" value="EEB19705.1"/>
    <property type="molecule type" value="Genomic_DNA"/>
</dbReference>
<dbReference type="KEGG" id="phu:Phum_PHUM584090"/>
<dbReference type="EC" id="1.6.5.3" evidence="2"/>
<dbReference type="STRING" id="121224.E0W249"/>
<reference evidence="2" key="1">
    <citation type="submission" date="2007-04" db="EMBL/GenBank/DDBJ databases">
        <title>Annotation of Pediculus humanus corporis strain USDA.</title>
        <authorList>
            <person name="Kirkness E."/>
            <person name="Hannick L."/>
            <person name="Hass B."/>
            <person name="Bruggner R."/>
            <person name="Lawson D."/>
            <person name="Bidwell S."/>
            <person name="Joardar V."/>
            <person name="Caler E."/>
            <person name="Walenz B."/>
            <person name="Inman J."/>
            <person name="Schobel S."/>
            <person name="Galinsky K."/>
            <person name="Amedeo P."/>
            <person name="Strausberg R."/>
        </authorList>
    </citation>
    <scope>NUCLEOTIDE SEQUENCE</scope>
    <source>
        <strain evidence="2">USDA</strain>
    </source>
</reference>
<dbReference type="RefSeq" id="XP_002432443.1">
    <property type="nucleotide sequence ID" value="XM_002432398.1"/>
</dbReference>
<proteinExistence type="predicted"/>
<dbReference type="CTD" id="8232535"/>
<feature type="domain" description="Deoxynucleoside kinase" evidence="1">
    <location>
        <begin position="72"/>
        <end position="269"/>
    </location>
</feature>